<feature type="region of interest" description="Disordered" evidence="5">
    <location>
        <begin position="226"/>
        <end position="327"/>
    </location>
</feature>
<evidence type="ECO:0000256" key="1">
    <source>
        <dbReference type="ARBA" id="ARBA00022860"/>
    </source>
</evidence>
<evidence type="ECO:0000256" key="3">
    <source>
        <dbReference type="ARBA" id="ARBA00024378"/>
    </source>
</evidence>
<dbReference type="SMR" id="A0A3B5Z278"/>
<proteinExistence type="inferred from homology"/>
<reference evidence="7" key="2">
    <citation type="submission" date="2018-10" db="UniProtKB">
        <authorList>
            <consortium name="EnsemblPlants"/>
        </authorList>
    </citation>
    <scope>IDENTIFICATION</scope>
</reference>
<dbReference type="RefSeq" id="XP_044415942.1">
    <property type="nucleotide sequence ID" value="XM_044560007.1"/>
</dbReference>
<dbReference type="CDD" id="cd23767">
    <property type="entry name" value="IQCD"/>
    <property type="match status" value="1"/>
</dbReference>
<dbReference type="PANTHER" id="PTHR32295">
    <property type="entry name" value="IQ-DOMAIN 5-RELATED"/>
    <property type="match status" value="1"/>
</dbReference>
<evidence type="ECO:0000256" key="2">
    <source>
        <dbReference type="ARBA" id="ARBA00024341"/>
    </source>
</evidence>
<dbReference type="EnsemblPlants" id="TraesCS1B02G354600.1">
    <property type="protein sequence ID" value="TraesCS1B02G354600.1"/>
    <property type="gene ID" value="TraesCS1B02G354600"/>
</dbReference>
<name>A0A3B5Z278_WHEAT</name>
<dbReference type="OMA" id="CHEPAWC"/>
<organism evidence="7">
    <name type="scientific">Triticum aestivum</name>
    <name type="common">Wheat</name>
    <dbReference type="NCBI Taxonomy" id="4565"/>
    <lineage>
        <taxon>Eukaryota</taxon>
        <taxon>Viridiplantae</taxon>
        <taxon>Streptophyta</taxon>
        <taxon>Embryophyta</taxon>
        <taxon>Tracheophyta</taxon>
        <taxon>Spermatophyta</taxon>
        <taxon>Magnoliopsida</taxon>
        <taxon>Liliopsida</taxon>
        <taxon>Poales</taxon>
        <taxon>Poaceae</taxon>
        <taxon>BOP clade</taxon>
        <taxon>Pooideae</taxon>
        <taxon>Triticodae</taxon>
        <taxon>Triticeae</taxon>
        <taxon>Triticinae</taxon>
        <taxon>Triticum</taxon>
    </lineage>
</organism>
<dbReference type="Gramene" id="TraesRN1B0100995600.1">
    <property type="protein sequence ID" value="TraesRN1B0100995600.1"/>
    <property type="gene ID" value="TraesRN1B0100995600"/>
</dbReference>
<dbReference type="Gramene" id="TraesCS1B03G0969100.1">
    <property type="protein sequence ID" value="TraesCS1B03G0969100.1.CDS"/>
    <property type="gene ID" value="TraesCS1B03G0969100"/>
</dbReference>
<protein>
    <recommendedName>
        <fullName evidence="6">DUF4005 domain-containing protein</fullName>
    </recommendedName>
</protein>
<dbReference type="Pfam" id="PF00612">
    <property type="entry name" value="IQ"/>
    <property type="match status" value="2"/>
</dbReference>
<dbReference type="Gramene" id="TraesCS1B02G354600.1">
    <property type="protein sequence ID" value="TraesCS1B02G354600.1"/>
    <property type="gene ID" value="TraesCS1B02G354600"/>
</dbReference>
<feature type="region of interest" description="Disordered" evidence="5">
    <location>
        <begin position="197"/>
        <end position="216"/>
    </location>
</feature>
<accession>A0A3B5Z278</accession>
<evidence type="ECO:0000259" key="6">
    <source>
        <dbReference type="Pfam" id="PF13178"/>
    </source>
</evidence>
<gene>
    <name evidence="7" type="primary">LOC123140718</name>
</gene>
<dbReference type="Proteomes" id="UP000019116">
    <property type="component" value="Chromosome 1B"/>
</dbReference>
<feature type="domain" description="DUF4005" evidence="6">
    <location>
        <begin position="234"/>
        <end position="323"/>
    </location>
</feature>
<feature type="compositionally biased region" description="Basic and acidic residues" evidence="5">
    <location>
        <begin position="171"/>
        <end position="180"/>
    </location>
</feature>
<evidence type="ECO:0000256" key="4">
    <source>
        <dbReference type="ARBA" id="ARBA00045534"/>
    </source>
</evidence>
<dbReference type="GO" id="GO:0005516">
    <property type="term" value="F:calmodulin binding"/>
    <property type="evidence" value="ECO:0007669"/>
    <property type="project" value="UniProtKB-KW"/>
</dbReference>
<dbReference type="Gramene" id="TraesMAC1B03G00357110.1">
    <property type="protein sequence ID" value="TraesMAC1B03G00357110.1"/>
    <property type="gene ID" value="TraesMAC1B03G00357110"/>
</dbReference>
<dbReference type="PANTHER" id="PTHR32295:SF10">
    <property type="entry name" value="PROTEIN IQ-DOMAIN 25"/>
    <property type="match status" value="1"/>
</dbReference>
<dbReference type="OrthoDB" id="1704267at2759"/>
<dbReference type="InterPro" id="IPR025064">
    <property type="entry name" value="DUF4005"/>
</dbReference>
<dbReference type="STRING" id="4565.A0A3B5Z278"/>
<dbReference type="PaxDb" id="4565-Traes_1BL_631A70243.1"/>
<dbReference type="Gene3D" id="1.20.5.190">
    <property type="match status" value="1"/>
</dbReference>
<evidence type="ECO:0000256" key="5">
    <source>
        <dbReference type="SAM" id="MobiDB-lite"/>
    </source>
</evidence>
<evidence type="ECO:0000313" key="8">
    <source>
        <dbReference type="Proteomes" id="UP000019116"/>
    </source>
</evidence>
<evidence type="ECO:0000313" key="7">
    <source>
        <dbReference type="EnsemblPlants" id="TraesCS1B02G354600.1"/>
    </source>
</evidence>
<dbReference type="PROSITE" id="PS50096">
    <property type="entry name" value="IQ"/>
    <property type="match status" value="2"/>
</dbReference>
<dbReference type="Gramene" id="TraesJUL1B03G00356620.1">
    <property type="protein sequence ID" value="TraesJUL1B03G00356620.1"/>
    <property type="gene ID" value="TraesJUL1B03G00356620"/>
</dbReference>
<dbReference type="Gramene" id="TraesARI1B03G00360040.1">
    <property type="protein sequence ID" value="TraesARI1B03G00360040.1"/>
    <property type="gene ID" value="TraesARI1B03G00360040"/>
</dbReference>
<comment type="subunit">
    <text evidence="3">Binds to multiple calmodulin (CaM) in the presence of Ca(2+) and CaM-like proteins.</text>
</comment>
<comment type="function">
    <text evidence="4">May be involved in cooperative interactions with calmodulins or calmodulin-like proteins. Recruits calmodulin proteins to microtubules, thus being a potential scaffold in cellular signaling and trafficking. May associate with nucleic acids and regulate gene expression at the transcriptional or post-transcriptional level.</text>
</comment>
<dbReference type="GeneID" id="123140718"/>
<feature type="compositionally biased region" description="Low complexity" evidence="5">
    <location>
        <begin position="303"/>
        <end position="314"/>
    </location>
</feature>
<reference evidence="7" key="1">
    <citation type="submission" date="2018-08" db="EMBL/GenBank/DDBJ databases">
        <authorList>
            <person name="Rossello M."/>
        </authorList>
    </citation>
    <scope>NUCLEOTIDE SEQUENCE [LARGE SCALE GENOMIC DNA]</scope>
    <source>
        <strain evidence="7">cv. Chinese Spring</strain>
    </source>
</reference>
<keyword evidence="1" id="KW-0112">Calmodulin-binding</keyword>
<dbReference type="SUPFAM" id="SSF52540">
    <property type="entry name" value="P-loop containing nucleoside triphosphate hydrolases"/>
    <property type="match status" value="1"/>
</dbReference>
<sequence>MGRAMRWLRKLLNGGGGKKEGAKEQSAAAPPIERRRWSFAKARSSVADASRRPSVTAVVAGELSQSQARPCGCGQARETEAAVLIQKAFRGYLARKALRALKSLVKLQALVRGYLVRKQAATTLHRLQALMRLQASSQALKNLSSRRSIEQERKTSAPVAHRRRLSEGGAGDDRSPRIVEMDTCQLRSRSSRIAGRYAAADPQPQPPPLSSPLAYFCKPPSRLQLRELEPRQPKTTQNTPRLPAIVPGGSPAKGRPSCGGGRESSSPRYMAETASSVARGRCQSAPRQRHGNNAAGSRKAAPQSQDSFSFKSSDATSRVEDYSEMSDEVTRDYYLDQLW</sequence>
<feature type="region of interest" description="Disordered" evidence="5">
    <location>
        <begin position="141"/>
        <end position="185"/>
    </location>
</feature>
<dbReference type="AlphaFoldDB" id="A0A3B5Z278"/>
<comment type="similarity">
    <text evidence="2">Belongs to the IQD family.</text>
</comment>
<dbReference type="Pfam" id="PF13178">
    <property type="entry name" value="DUF4005"/>
    <property type="match status" value="1"/>
</dbReference>
<dbReference type="InterPro" id="IPR000048">
    <property type="entry name" value="IQ_motif_EF-hand-BS"/>
</dbReference>
<dbReference type="InterPro" id="IPR027417">
    <property type="entry name" value="P-loop_NTPase"/>
</dbReference>
<dbReference type="SMART" id="SM00015">
    <property type="entry name" value="IQ"/>
    <property type="match status" value="2"/>
</dbReference>
<keyword evidence="8" id="KW-1185">Reference proteome</keyword>